<reference evidence="1 3" key="1">
    <citation type="submission" date="2016-10" db="EMBL/GenBank/DDBJ databases">
        <authorList>
            <person name="de Groot N.N."/>
        </authorList>
    </citation>
    <scope>NUCLEOTIDE SEQUENCE [LARGE SCALE GENOMIC DNA]</scope>
    <source>
        <strain evidence="1 3">WG14</strain>
    </source>
</reference>
<protein>
    <submittedName>
        <fullName evidence="2">Tetratricopeptide repeat protein</fullName>
    </submittedName>
</protein>
<name>A0A1G6P5V0_9BACT</name>
<dbReference type="STRING" id="28234.SAMN04488588_1718"/>
<dbReference type="OrthoDB" id="1465784at2"/>
<reference evidence="2 4" key="2">
    <citation type="submission" date="2019-04" db="EMBL/GenBank/DDBJ databases">
        <title>Draft genome sequence data and analysis of a Fermenting Bacterium, Geotoga petraea strain HO-Geo1, isolated from heavy-oil petroleum reservoir in Russia.</title>
        <authorList>
            <person name="Grouzdev D.S."/>
            <person name="Semenova E.M."/>
            <person name="Sokolova D.S."/>
            <person name="Tourova T.P."/>
            <person name="Poltaraus A.B."/>
            <person name="Nazina T.N."/>
        </authorList>
    </citation>
    <scope>NUCLEOTIDE SEQUENCE [LARGE SCALE GENOMIC DNA]</scope>
    <source>
        <strain evidence="2 4">HO-Geo1</strain>
    </source>
</reference>
<evidence type="ECO:0000313" key="1">
    <source>
        <dbReference type="EMBL" id="SDC74866.1"/>
    </source>
</evidence>
<keyword evidence="3" id="KW-1185">Reference proteome</keyword>
<dbReference type="EMBL" id="FMYV01000007">
    <property type="protein sequence ID" value="SDC74866.1"/>
    <property type="molecule type" value="Genomic_DNA"/>
</dbReference>
<dbReference type="SUPFAM" id="SSF48452">
    <property type="entry name" value="TPR-like"/>
    <property type="match status" value="2"/>
</dbReference>
<dbReference type="RefSeq" id="WP_091404845.1">
    <property type="nucleotide sequence ID" value="NZ_FMYV01000007.1"/>
</dbReference>
<organism evidence="1 3">
    <name type="scientific">Geotoga petraea</name>
    <dbReference type="NCBI Taxonomy" id="28234"/>
    <lineage>
        <taxon>Bacteria</taxon>
        <taxon>Thermotogati</taxon>
        <taxon>Thermotogota</taxon>
        <taxon>Thermotogae</taxon>
        <taxon>Petrotogales</taxon>
        <taxon>Petrotogaceae</taxon>
        <taxon>Geotoga</taxon>
    </lineage>
</organism>
<evidence type="ECO:0000313" key="4">
    <source>
        <dbReference type="Proteomes" id="UP000297288"/>
    </source>
</evidence>
<dbReference type="AlphaFoldDB" id="A0A1G6P5V0"/>
<dbReference type="EMBL" id="SRME01000003">
    <property type="protein sequence ID" value="TGG87896.1"/>
    <property type="molecule type" value="Genomic_DNA"/>
</dbReference>
<dbReference type="Proteomes" id="UP000297288">
    <property type="component" value="Unassembled WGS sequence"/>
</dbReference>
<evidence type="ECO:0000313" key="3">
    <source>
        <dbReference type="Proteomes" id="UP000199322"/>
    </source>
</evidence>
<dbReference type="InterPro" id="IPR011990">
    <property type="entry name" value="TPR-like_helical_dom_sf"/>
</dbReference>
<evidence type="ECO:0000313" key="2">
    <source>
        <dbReference type="EMBL" id="TGG87896.1"/>
    </source>
</evidence>
<gene>
    <name evidence="2" type="ORF">E4650_06025</name>
    <name evidence="1" type="ORF">SAMN04488588_1718</name>
</gene>
<sequence length="376" mass="44971">MKKTIIITLTILLITVSFSSIFEDTFKKALNYSWNGEYEKAEEIFKDLMETYRTVDVVIAYSNMLAWQEKYQQALSVLYQFEEENNDIKANKAKIYFWMGNFSKSYELYDELLNSGYEIEQNFKDFYNWYQEVIKPYGSYNGVIQEVEKLIDNGDEEKAEYLLEQLSKYFVNDKKISIKMAEVYAEKGDYPSAIGFLEAIEPKDCEVYIKMFEINYEAKNFDDAYQNYSDIQETCVNKVEFTTEELNFISWYEDFMKDYENYTAAILEANEFARNEEYKKAEEIYQNLLKYYTTEELIIGYSNVLIWQEKYQLAIIFLNSRKTISNNIKAQLGKAYEASGNYEKAYYTYSELKESNYELTEEQKEFIRLYEKYYLD</sequence>
<dbReference type="Gene3D" id="1.25.40.10">
    <property type="entry name" value="Tetratricopeptide repeat domain"/>
    <property type="match status" value="2"/>
</dbReference>
<proteinExistence type="predicted"/>
<accession>A0A1G6P5V0</accession>
<dbReference type="Proteomes" id="UP000199322">
    <property type="component" value="Unassembled WGS sequence"/>
</dbReference>